<dbReference type="CDD" id="cd18595">
    <property type="entry name" value="ABC_6TM_MRP1_2_3_6_D1_like"/>
    <property type="match status" value="1"/>
</dbReference>
<evidence type="ECO:0000256" key="11">
    <source>
        <dbReference type="ARBA" id="ARBA00047523"/>
    </source>
</evidence>
<comment type="subcellular location">
    <subcellularLocation>
        <location evidence="1">Endomembrane system</location>
        <topology evidence="1">Multi-pass membrane protein</topology>
    </subcellularLocation>
</comment>
<dbReference type="GO" id="GO:0016887">
    <property type="term" value="F:ATP hydrolysis activity"/>
    <property type="evidence" value="ECO:0007669"/>
    <property type="project" value="InterPro"/>
</dbReference>
<evidence type="ECO:0000313" key="15">
    <source>
        <dbReference type="EMBL" id="CAJ0587312.1"/>
    </source>
</evidence>
<feature type="domain" description="ABC transporter" evidence="13">
    <location>
        <begin position="527"/>
        <end position="752"/>
    </location>
</feature>
<dbReference type="FunFam" id="1.20.1560.10:FF:000081">
    <property type="entry name" value="Protein CBG24505"/>
    <property type="match status" value="1"/>
</dbReference>
<evidence type="ECO:0000256" key="4">
    <source>
        <dbReference type="ARBA" id="ARBA00022692"/>
    </source>
</evidence>
<evidence type="ECO:0000256" key="10">
    <source>
        <dbReference type="ARBA" id="ARBA00024220"/>
    </source>
</evidence>
<dbReference type="PROSITE" id="PS00211">
    <property type="entry name" value="ABC_TRANSPORTER_1"/>
    <property type="match status" value="2"/>
</dbReference>
<gene>
    <name evidence="15" type="ORF">MSPICULIGERA_LOCUS25286</name>
</gene>
<organism evidence="15 16">
    <name type="scientific">Mesorhabditis spiculigera</name>
    <dbReference type="NCBI Taxonomy" id="96644"/>
    <lineage>
        <taxon>Eukaryota</taxon>
        <taxon>Metazoa</taxon>
        <taxon>Ecdysozoa</taxon>
        <taxon>Nematoda</taxon>
        <taxon>Chromadorea</taxon>
        <taxon>Rhabditida</taxon>
        <taxon>Rhabditina</taxon>
        <taxon>Rhabditomorpha</taxon>
        <taxon>Rhabditoidea</taxon>
        <taxon>Rhabditidae</taxon>
        <taxon>Mesorhabditinae</taxon>
        <taxon>Mesorhabditis</taxon>
    </lineage>
</organism>
<dbReference type="CDD" id="cd18603">
    <property type="entry name" value="ABC_6TM_MRP1_2_3_6_D2_like"/>
    <property type="match status" value="1"/>
</dbReference>
<keyword evidence="6" id="KW-0547">Nucleotide-binding</keyword>
<keyword evidence="8 12" id="KW-1133">Transmembrane helix</keyword>
<dbReference type="PANTHER" id="PTHR24223">
    <property type="entry name" value="ATP-BINDING CASSETTE SUB-FAMILY C"/>
    <property type="match status" value="1"/>
</dbReference>
<evidence type="ECO:0000313" key="16">
    <source>
        <dbReference type="Proteomes" id="UP001177023"/>
    </source>
</evidence>
<evidence type="ECO:0000256" key="9">
    <source>
        <dbReference type="ARBA" id="ARBA00023136"/>
    </source>
</evidence>
<dbReference type="GO" id="GO:0015431">
    <property type="term" value="F:ABC-type glutathione S-conjugate transporter activity"/>
    <property type="evidence" value="ECO:0007669"/>
    <property type="project" value="UniProtKB-EC"/>
</dbReference>
<dbReference type="EMBL" id="CATQJA010002710">
    <property type="protein sequence ID" value="CAJ0587312.1"/>
    <property type="molecule type" value="Genomic_DNA"/>
</dbReference>
<dbReference type="PROSITE" id="PS50929">
    <property type="entry name" value="ABC_TM1F"/>
    <property type="match status" value="2"/>
</dbReference>
<dbReference type="PROSITE" id="PS50893">
    <property type="entry name" value="ABC_TRANSPORTER_2"/>
    <property type="match status" value="2"/>
</dbReference>
<comment type="catalytic activity">
    <reaction evidence="11">
        <text>leukotriene C4(in) + ATP + H2O = leukotriene C4(out) + ADP + phosphate + H(+)</text>
        <dbReference type="Rhea" id="RHEA:38963"/>
        <dbReference type="ChEBI" id="CHEBI:15377"/>
        <dbReference type="ChEBI" id="CHEBI:15378"/>
        <dbReference type="ChEBI" id="CHEBI:30616"/>
        <dbReference type="ChEBI" id="CHEBI:43474"/>
        <dbReference type="ChEBI" id="CHEBI:57973"/>
        <dbReference type="ChEBI" id="CHEBI:456216"/>
    </reaction>
    <physiologicalReaction direction="left-to-right" evidence="11">
        <dbReference type="Rhea" id="RHEA:38964"/>
    </physiologicalReaction>
</comment>
<feature type="domain" description="ABC transmembrane type-1" evidence="14">
    <location>
        <begin position="833"/>
        <end position="1114"/>
    </location>
</feature>
<dbReference type="GO" id="GO:0005524">
    <property type="term" value="F:ATP binding"/>
    <property type="evidence" value="ECO:0007669"/>
    <property type="project" value="UniProtKB-KW"/>
</dbReference>
<evidence type="ECO:0000256" key="3">
    <source>
        <dbReference type="ARBA" id="ARBA00022448"/>
    </source>
</evidence>
<name>A0AA36DHM9_9BILA</name>
<protein>
    <recommendedName>
        <fullName evidence="10">ABC-type glutathione-S-conjugate transporter</fullName>
        <ecNumber evidence="10">7.6.2.3</ecNumber>
    </recommendedName>
</protein>
<proteinExistence type="inferred from homology"/>
<dbReference type="Pfam" id="PF00664">
    <property type="entry name" value="ABC_membrane"/>
    <property type="match status" value="2"/>
</dbReference>
<dbReference type="FunFam" id="3.40.50.300:FF:000074">
    <property type="entry name" value="Multidrug resistance-associated protein 5 isoform 1"/>
    <property type="match status" value="1"/>
</dbReference>
<dbReference type="CDD" id="cd03250">
    <property type="entry name" value="ABCC_MRP_domain1"/>
    <property type="match status" value="1"/>
</dbReference>
<keyword evidence="5" id="KW-0677">Repeat</keyword>
<feature type="transmembrane region" description="Helical" evidence="12">
    <location>
        <begin position="816"/>
        <end position="843"/>
    </location>
</feature>
<keyword evidence="3" id="KW-0813">Transport</keyword>
<dbReference type="InterPro" id="IPR027417">
    <property type="entry name" value="P-loop_NTPase"/>
</dbReference>
<dbReference type="Gene3D" id="1.20.1560.10">
    <property type="entry name" value="ABC transporter type 1, transmembrane domain"/>
    <property type="match status" value="2"/>
</dbReference>
<comment type="similarity">
    <text evidence="2">Belongs to the ABC transporter superfamily. ABCC family. Conjugate transporter (TC 3.A.1.208) subfamily.</text>
</comment>
<evidence type="ECO:0000256" key="5">
    <source>
        <dbReference type="ARBA" id="ARBA00022737"/>
    </source>
</evidence>
<keyword evidence="4 12" id="KW-0812">Transmembrane</keyword>
<sequence length="1389" mass="156310">MDPEVIADCFSRYSSWGFVLLVICEAFVLFWSTIQEVSFVRVALAVFNLATYTVSAFAYRQFYRRGFVYNPALCVTFVLLSATQLIDIIVLLFERPIYEQNLPLQALSVMAETALLSISDRSEKVKDVLKASPEEHAGFMSKLFMQWVTPLVSVGSKKALETEDLYPIHSETKCEKLLPRWEEHWAKRQYEAAEKGKTPSLAFALFGMYRTKWIAMMSLRLIADFLNFLNPILLKYLLDFISDPEAPFSLGIGIALCMFMVSEVRSLIMNQFIYRVIVYSVKLQNMLVNSVFRKTLRLSPMARSTRTVGEIVNFMAIDVEKMIQVLPFIHNIWSTPLQITIAMVLLWFVLGPPAIGGILIMLCFFPLNYYSSRYQKRCQIAQMKVKDTRVKMCNEVLSGIKLIKLYAWEEAFEAKIIGMRVEEVKHLRKAALVGRAVDAANAAAPFLVAVVSFGTYVLWSEENILTPQKAFVSLAIFNQIRQPMRIMAQFINNLVQASVSEKRLRIFLNAEEMRKHKWTSSEPNFAIQMEQVSMNWRGPDFSADLHNIDLEIPVGSMTTVVGQVGSGKSSLIAAVLGEMNVLGGSVKLTGRIAYVPQQPWLQNVSMRENIVYGRKFDVFFYKKIVDACELQPDFSIFPQGDLTEVGENGVTLSGGQKARLGLARALYQEADIYLLDDVLSAVDAHVGTNVFEKVISRRGLLAGKTRILVTHGLQYTQEADNIAVMKGGRIIQQGTYSELKSVDGTFNELLQEYHKAQKQLDEEKVDSETATIPGKRRTRLSSSVSEKAKSGKKINFVEPKMNKPEHIATGRVDKSVYWMFLKAATLKLSLSFIGFLLMHYVLLSARSIWLSKWSDAEASVARNTTMSVYERLGVYTLLGALEVVAIILALTFQVMAMQAACIRLHQPLLHSILRSPMQFFDTTPIGRILTRLSRDLEVVDAQLPQNLRQFSQCTLQVLMILCLISYSTPVFILAIIPLTFFYFLILRYFVPTARQLKRLESVKRAPILSTFAETIVGATSIRAYGKVDDTCNSFGYIVDKNIQCRHLTMATNRWLGIRLELLGNIIVLLAALMGVISTRFSVISPGLLGLSVSFALSITEQLNMAVRMLADLESNIVSVERIKDYTGLDEEMEWRSDCPPDTQWPAGGKINWSEYSTKYREGLPLVLKTLSVTIDAGEKVAVVGRTGSGKSSLTLGLFRLVEPVDGRITIDNVDIYNIGLHDLREKLTIIPQEPVLFSGTLRFNLDPFEKYSDAELWAALDACQLKDFVEDKEEKLDYKIAEGGKNMSVGQRQLVCLGRAILRKGQILILDEATAAVDVTTDALVQQVIRDKFADATVIAIAHRLNTVAGYDKIMVLEKGELAEFDAPQRLLADKNSRYARLVEKSKHQ</sequence>
<dbReference type="GO" id="GO:0012505">
    <property type="term" value="C:endomembrane system"/>
    <property type="evidence" value="ECO:0007669"/>
    <property type="project" value="UniProtKB-SubCell"/>
</dbReference>
<keyword evidence="9 12" id="KW-0472">Membrane</keyword>
<feature type="transmembrane region" description="Helical" evidence="12">
    <location>
        <begin position="872"/>
        <end position="896"/>
    </location>
</feature>
<dbReference type="InterPro" id="IPR017871">
    <property type="entry name" value="ABC_transporter-like_CS"/>
</dbReference>
<feature type="domain" description="ABC transmembrane type-1" evidence="14">
    <location>
        <begin position="214"/>
        <end position="496"/>
    </location>
</feature>
<accession>A0AA36DHM9</accession>
<dbReference type="InterPro" id="IPR011527">
    <property type="entry name" value="ABC1_TM_dom"/>
</dbReference>
<comment type="caution">
    <text evidence="15">The sequence shown here is derived from an EMBL/GenBank/DDBJ whole genome shotgun (WGS) entry which is preliminary data.</text>
</comment>
<dbReference type="PANTHER" id="PTHR24223:SF415">
    <property type="entry name" value="FI20190P1"/>
    <property type="match status" value="1"/>
</dbReference>
<feature type="transmembrane region" description="Helical" evidence="12">
    <location>
        <begin position="13"/>
        <end position="32"/>
    </location>
</feature>
<dbReference type="GO" id="GO:0016020">
    <property type="term" value="C:membrane"/>
    <property type="evidence" value="ECO:0007669"/>
    <property type="project" value="InterPro"/>
</dbReference>
<dbReference type="SUPFAM" id="SSF52540">
    <property type="entry name" value="P-loop containing nucleoside triphosphate hydrolases"/>
    <property type="match status" value="2"/>
</dbReference>
<keyword evidence="7" id="KW-0067">ATP-binding</keyword>
<evidence type="ECO:0000256" key="2">
    <source>
        <dbReference type="ARBA" id="ARBA00009726"/>
    </source>
</evidence>
<dbReference type="Gene3D" id="3.40.50.300">
    <property type="entry name" value="P-loop containing nucleotide triphosphate hydrolases"/>
    <property type="match status" value="2"/>
</dbReference>
<dbReference type="InterPro" id="IPR003593">
    <property type="entry name" value="AAA+_ATPase"/>
</dbReference>
<evidence type="ECO:0000256" key="1">
    <source>
        <dbReference type="ARBA" id="ARBA00004127"/>
    </source>
</evidence>
<dbReference type="SMART" id="SM00382">
    <property type="entry name" value="AAA"/>
    <property type="match status" value="2"/>
</dbReference>
<feature type="transmembrane region" description="Helical" evidence="12">
    <location>
        <begin position="68"/>
        <end position="93"/>
    </location>
</feature>
<evidence type="ECO:0000256" key="8">
    <source>
        <dbReference type="ARBA" id="ARBA00022989"/>
    </source>
</evidence>
<feature type="domain" description="ABC transporter" evidence="13">
    <location>
        <begin position="1150"/>
        <end position="1384"/>
    </location>
</feature>
<dbReference type="SUPFAM" id="SSF90123">
    <property type="entry name" value="ABC transporter transmembrane region"/>
    <property type="match status" value="2"/>
</dbReference>
<feature type="transmembrane region" description="Helical" evidence="12">
    <location>
        <begin position="957"/>
        <end position="990"/>
    </location>
</feature>
<dbReference type="CDD" id="cd03244">
    <property type="entry name" value="ABCC_MRP_domain2"/>
    <property type="match status" value="1"/>
</dbReference>
<dbReference type="FunFam" id="3.40.50.300:FF:000997">
    <property type="entry name" value="Multidrug resistance-associated protein 1"/>
    <property type="match status" value="1"/>
</dbReference>
<evidence type="ECO:0000256" key="7">
    <source>
        <dbReference type="ARBA" id="ARBA00022840"/>
    </source>
</evidence>
<dbReference type="InterPro" id="IPR036640">
    <property type="entry name" value="ABC1_TM_sf"/>
</dbReference>
<feature type="transmembrane region" description="Helical" evidence="12">
    <location>
        <begin position="1055"/>
        <end position="1076"/>
    </location>
</feature>
<feature type="transmembrane region" description="Helical" evidence="12">
    <location>
        <begin position="39"/>
        <end position="62"/>
    </location>
</feature>
<reference evidence="15" key="1">
    <citation type="submission" date="2023-06" db="EMBL/GenBank/DDBJ databases">
        <authorList>
            <person name="Delattre M."/>
        </authorList>
    </citation>
    <scope>NUCLEOTIDE SEQUENCE</scope>
    <source>
        <strain evidence="15">AF72</strain>
    </source>
</reference>
<dbReference type="InterPro" id="IPR050173">
    <property type="entry name" value="ABC_transporter_C-like"/>
</dbReference>
<evidence type="ECO:0000259" key="13">
    <source>
        <dbReference type="PROSITE" id="PS50893"/>
    </source>
</evidence>
<evidence type="ECO:0000259" key="14">
    <source>
        <dbReference type="PROSITE" id="PS50929"/>
    </source>
</evidence>
<dbReference type="InterPro" id="IPR003439">
    <property type="entry name" value="ABC_transporter-like_ATP-bd"/>
</dbReference>
<dbReference type="Pfam" id="PF00005">
    <property type="entry name" value="ABC_tran"/>
    <property type="match status" value="2"/>
</dbReference>
<feature type="non-terminal residue" evidence="15">
    <location>
        <position position="1"/>
    </location>
</feature>
<feature type="transmembrane region" description="Helical" evidence="12">
    <location>
        <begin position="341"/>
        <end position="367"/>
    </location>
</feature>
<dbReference type="FunFam" id="1.20.1560.10:FF:000001">
    <property type="entry name" value="ATP-binding cassette subfamily C member 1"/>
    <property type="match status" value="1"/>
</dbReference>
<feature type="transmembrane region" description="Helical" evidence="12">
    <location>
        <begin position="439"/>
        <end position="459"/>
    </location>
</feature>
<dbReference type="Proteomes" id="UP001177023">
    <property type="component" value="Unassembled WGS sequence"/>
</dbReference>
<dbReference type="EC" id="7.6.2.3" evidence="10"/>
<evidence type="ECO:0000256" key="12">
    <source>
        <dbReference type="SAM" id="Phobius"/>
    </source>
</evidence>
<keyword evidence="16" id="KW-1185">Reference proteome</keyword>
<evidence type="ECO:0000256" key="6">
    <source>
        <dbReference type="ARBA" id="ARBA00022741"/>
    </source>
</evidence>